<dbReference type="EMBL" id="SAUN01000001">
    <property type="protein sequence ID" value="RVX46690.1"/>
    <property type="molecule type" value="Genomic_DNA"/>
</dbReference>
<name>A0A438MLQ7_9ACTN</name>
<sequence length="85" mass="9633">MPGEAKQLVAVFVRWVTMEEGRKLQRISRTAKNPVKLRRAIVVLMSVQGQTVKDITTLMPGPRGLRPRCHPRLQRAGGFDAWDPK</sequence>
<keyword evidence="3" id="KW-1185">Reference proteome</keyword>
<accession>A0A438MLQ7</accession>
<proteinExistence type="predicted"/>
<dbReference type="Proteomes" id="UP000284824">
    <property type="component" value="Unassembled WGS sequence"/>
</dbReference>
<gene>
    <name evidence="2" type="ORF">EDD27_9586</name>
</gene>
<feature type="region of interest" description="Disordered" evidence="1">
    <location>
        <begin position="58"/>
        <end position="85"/>
    </location>
</feature>
<evidence type="ECO:0000313" key="3">
    <source>
        <dbReference type="Proteomes" id="UP000284824"/>
    </source>
</evidence>
<evidence type="ECO:0000313" key="2">
    <source>
        <dbReference type="EMBL" id="RVX46690.1"/>
    </source>
</evidence>
<comment type="caution">
    <text evidence="2">The sequence shown here is derived from an EMBL/GenBank/DDBJ whole genome shotgun (WGS) entry which is preliminary data.</text>
</comment>
<evidence type="ECO:0000256" key="1">
    <source>
        <dbReference type="SAM" id="MobiDB-lite"/>
    </source>
</evidence>
<dbReference type="AlphaFoldDB" id="A0A438MLQ7"/>
<organism evidence="2 3">
    <name type="scientific">Nonomuraea polychroma</name>
    <dbReference type="NCBI Taxonomy" id="46176"/>
    <lineage>
        <taxon>Bacteria</taxon>
        <taxon>Bacillati</taxon>
        <taxon>Actinomycetota</taxon>
        <taxon>Actinomycetes</taxon>
        <taxon>Streptosporangiales</taxon>
        <taxon>Streptosporangiaceae</taxon>
        <taxon>Nonomuraea</taxon>
    </lineage>
</organism>
<reference evidence="2 3" key="1">
    <citation type="submission" date="2019-01" db="EMBL/GenBank/DDBJ databases">
        <title>Sequencing the genomes of 1000 actinobacteria strains.</title>
        <authorList>
            <person name="Klenk H.-P."/>
        </authorList>
    </citation>
    <scope>NUCLEOTIDE SEQUENCE [LARGE SCALE GENOMIC DNA]</scope>
    <source>
        <strain evidence="2 3">DSM 43925</strain>
    </source>
</reference>
<protein>
    <submittedName>
        <fullName evidence="2">Uncharacterized protein</fullName>
    </submittedName>
</protein>